<accession>L9ZKN0</accession>
<keyword evidence="3" id="KW-1185">Reference proteome</keyword>
<dbReference type="InterPro" id="IPR006698">
    <property type="entry name" value="UPF0229"/>
</dbReference>
<dbReference type="PATRIC" id="fig|1230458.4.peg.4147"/>
<name>L9ZKN0_9EURY</name>
<dbReference type="Pfam" id="PF04285">
    <property type="entry name" value="DUF444"/>
    <property type="match status" value="1"/>
</dbReference>
<protein>
    <submittedName>
        <fullName evidence="2">Uncharacterized protein</fullName>
    </submittedName>
</protein>
<sequence length="74" mass="8399">MGLRDDLERFREVGEQRREDLADFIQYGNLGGGRPDQINIPVKIISLPEFEYDQRDQGGVGQGEDDCSDRKSVV</sequence>
<evidence type="ECO:0000313" key="2">
    <source>
        <dbReference type="EMBL" id="ELY85748.1"/>
    </source>
</evidence>
<proteinExistence type="predicted"/>
<feature type="region of interest" description="Disordered" evidence="1">
    <location>
        <begin position="53"/>
        <end position="74"/>
    </location>
</feature>
<gene>
    <name evidence="2" type="ORF">C484_20587</name>
</gene>
<evidence type="ECO:0000256" key="1">
    <source>
        <dbReference type="SAM" id="MobiDB-lite"/>
    </source>
</evidence>
<dbReference type="EMBL" id="AOIL01000067">
    <property type="protein sequence ID" value="ELY85748.1"/>
    <property type="molecule type" value="Genomic_DNA"/>
</dbReference>
<evidence type="ECO:0000313" key="3">
    <source>
        <dbReference type="Proteomes" id="UP000011648"/>
    </source>
</evidence>
<organism evidence="2 3">
    <name type="scientific">Natrialba taiwanensis DSM 12281</name>
    <dbReference type="NCBI Taxonomy" id="1230458"/>
    <lineage>
        <taxon>Archaea</taxon>
        <taxon>Methanobacteriati</taxon>
        <taxon>Methanobacteriota</taxon>
        <taxon>Stenosarchaea group</taxon>
        <taxon>Halobacteria</taxon>
        <taxon>Halobacteriales</taxon>
        <taxon>Natrialbaceae</taxon>
        <taxon>Natrialba</taxon>
    </lineage>
</organism>
<dbReference type="Proteomes" id="UP000011648">
    <property type="component" value="Unassembled WGS sequence"/>
</dbReference>
<dbReference type="PANTHER" id="PTHR30510:SF2">
    <property type="entry name" value="UPF0229 PROTEIN YEAH"/>
    <property type="match status" value="1"/>
</dbReference>
<reference evidence="2 3" key="1">
    <citation type="journal article" date="2014" name="PLoS Genet.">
        <title>Phylogenetically driven sequencing of extremely halophilic archaea reveals strategies for static and dynamic osmo-response.</title>
        <authorList>
            <person name="Becker E.A."/>
            <person name="Seitzer P.M."/>
            <person name="Tritt A."/>
            <person name="Larsen D."/>
            <person name="Krusor M."/>
            <person name="Yao A.I."/>
            <person name="Wu D."/>
            <person name="Madern D."/>
            <person name="Eisen J.A."/>
            <person name="Darling A.E."/>
            <person name="Facciotti M.T."/>
        </authorList>
    </citation>
    <scope>NUCLEOTIDE SEQUENCE [LARGE SCALE GENOMIC DNA]</scope>
    <source>
        <strain evidence="2 3">DSM 12281</strain>
    </source>
</reference>
<comment type="caution">
    <text evidence="2">The sequence shown here is derived from an EMBL/GenBank/DDBJ whole genome shotgun (WGS) entry which is preliminary data.</text>
</comment>
<dbReference type="STRING" id="1230458.C484_20587"/>
<dbReference type="PANTHER" id="PTHR30510">
    <property type="entry name" value="UPF0229 PROTEIN YEAH"/>
    <property type="match status" value="1"/>
</dbReference>
<dbReference type="AlphaFoldDB" id="L9ZKN0"/>